<dbReference type="SUPFAM" id="SSF103486">
    <property type="entry name" value="V-type ATP synthase subunit C"/>
    <property type="match status" value="1"/>
</dbReference>
<dbReference type="Gene3D" id="1.10.132.50">
    <property type="entry name" value="ATP synthase (C/AC39) subunit, domain 3"/>
    <property type="match status" value="1"/>
</dbReference>
<dbReference type="InterPro" id="IPR036079">
    <property type="entry name" value="ATPase_csu/dsu_sf"/>
</dbReference>
<dbReference type="AlphaFoldDB" id="A0A7Z0VK67"/>
<evidence type="ECO:0000256" key="3">
    <source>
        <dbReference type="ARBA" id="ARBA00023065"/>
    </source>
</evidence>
<evidence type="ECO:0000256" key="2">
    <source>
        <dbReference type="ARBA" id="ARBA00022448"/>
    </source>
</evidence>
<dbReference type="InterPro" id="IPR035067">
    <property type="entry name" value="V-type_ATPase_csu/dsu"/>
</dbReference>
<dbReference type="RefSeq" id="WP_069125564.1">
    <property type="nucleotide sequence ID" value="NZ_MARB01000014.1"/>
</dbReference>
<dbReference type="Pfam" id="PF01992">
    <property type="entry name" value="vATP-synt_AC39"/>
    <property type="match status" value="1"/>
</dbReference>
<evidence type="ECO:0000313" key="4">
    <source>
        <dbReference type="EMBL" id="ODJ87075.1"/>
    </source>
</evidence>
<keyword evidence="2" id="KW-0813">Transport</keyword>
<dbReference type="InterPro" id="IPR044911">
    <property type="entry name" value="V-type_ATPase_csu/dsu_dom_3"/>
</dbReference>
<dbReference type="OrthoDB" id="5757004at2"/>
<dbReference type="PANTHER" id="PTHR38682:SF1">
    <property type="entry name" value="V-TYPE ATP SYNTHASE SUBUNIT C"/>
    <property type="match status" value="1"/>
</dbReference>
<dbReference type="GO" id="GO:0046961">
    <property type="term" value="F:proton-transporting ATPase activity, rotational mechanism"/>
    <property type="evidence" value="ECO:0007669"/>
    <property type="project" value="InterPro"/>
</dbReference>
<gene>
    <name evidence="4" type="ORF">CODIS_25920</name>
</gene>
<evidence type="ECO:0000256" key="1">
    <source>
        <dbReference type="ARBA" id="ARBA00006709"/>
    </source>
</evidence>
<evidence type="ECO:0000313" key="5">
    <source>
        <dbReference type="Proteomes" id="UP000094769"/>
    </source>
</evidence>
<comment type="similarity">
    <text evidence="1">Belongs to the V-ATPase V0D/AC39 subunit family.</text>
</comment>
<dbReference type="Gene3D" id="1.20.1690.10">
    <property type="entry name" value="V-type ATP synthase subunit C domain"/>
    <property type="match status" value="2"/>
</dbReference>
<organism evidence="4 5">
    <name type="scientific">Candidatus Thiodiazotropha endolucinida</name>
    <dbReference type="NCBI Taxonomy" id="1655433"/>
    <lineage>
        <taxon>Bacteria</taxon>
        <taxon>Pseudomonadati</taxon>
        <taxon>Pseudomonadota</taxon>
        <taxon>Gammaproteobacteria</taxon>
        <taxon>Chromatiales</taxon>
        <taxon>Sedimenticolaceae</taxon>
        <taxon>Candidatus Thiodiazotropha</taxon>
    </lineage>
</organism>
<accession>A0A7Z0VK67</accession>
<dbReference type="InterPro" id="IPR050873">
    <property type="entry name" value="V-ATPase_V0D/AC39_subunit"/>
</dbReference>
<protein>
    <submittedName>
        <fullName evidence="4">V-type ATP synthase subunit C</fullName>
    </submittedName>
</protein>
<dbReference type="EMBL" id="MARB01000014">
    <property type="protein sequence ID" value="ODJ87075.1"/>
    <property type="molecule type" value="Genomic_DNA"/>
</dbReference>
<reference evidence="4 5" key="1">
    <citation type="submission" date="2016-06" db="EMBL/GenBank/DDBJ databases">
        <title>Genome sequence of endosymbiont of Candidatus Endolucinida thiodiazotropha.</title>
        <authorList>
            <person name="Poehlein A."/>
            <person name="Koenig S."/>
            <person name="Heiden S.E."/>
            <person name="Thuermer A."/>
            <person name="Voget S."/>
            <person name="Daniel R."/>
            <person name="Markert S."/>
            <person name="Gros O."/>
            <person name="Schweder T."/>
        </authorList>
    </citation>
    <scope>NUCLEOTIDE SEQUENCE [LARGE SCALE GENOMIC DNA]</scope>
    <source>
        <strain evidence="4 5">COS</strain>
    </source>
</reference>
<dbReference type="Proteomes" id="UP000094769">
    <property type="component" value="Unassembled WGS sequence"/>
</dbReference>
<dbReference type="PANTHER" id="PTHR38682">
    <property type="entry name" value="V-TYPE ATP SYNTHASE SUBUNIT C"/>
    <property type="match status" value="1"/>
</dbReference>
<comment type="caution">
    <text evidence="4">The sequence shown here is derived from an EMBL/GenBank/DDBJ whole genome shotgun (WGS) entry which is preliminary data.</text>
</comment>
<keyword evidence="3" id="KW-0406">Ion transport</keyword>
<keyword evidence="5" id="KW-1185">Reference proteome</keyword>
<sequence length="353" mass="40867">MSSNRDQAYLKTRVGVLSARLLDADEIERLKQMSLRQLGDAFDLQPIFEESIDNRQRIRLVEQALLQRLMSELSVLLRPLSGRSRGLMLYWPRKFELYNLKTLIRGKLNSLGMEEIRDNLYEMPENIRLPHESLLQAENVLEMLRQLDQGPYALIARQARNVFEEQHENFSLDAAIDRLYYTGMLRHANITDSIDKRGLKKVIGIMVDRQNIIWLLRYRLVYRFAPSEAYYLLIPYGGRLQREKLMELANLDGLETIIEHLPAPFKAILSNANSITQVRQRLDHTVSDELRILMHHSPDAVVSALSYLIIRDMDLMKLYAIIQSKLLQMDGTILNEAVPGNPLQMEATEASHV</sequence>
<name>A0A7Z0VK67_9GAMM</name>
<proteinExistence type="inferred from homology"/>
<dbReference type="InterPro" id="IPR002843">
    <property type="entry name" value="ATPase_V0-cplx_csu/dsu"/>
</dbReference>